<name>A0ABP0ZVF6_9ASCO</name>
<evidence type="ECO:0000313" key="2">
    <source>
        <dbReference type="EMBL" id="CAK9441597.1"/>
    </source>
</evidence>
<reference evidence="2 3" key="1">
    <citation type="submission" date="2024-03" db="EMBL/GenBank/DDBJ databases">
        <authorList>
            <person name="Brejova B."/>
        </authorList>
    </citation>
    <scope>NUCLEOTIDE SEQUENCE [LARGE SCALE GENOMIC DNA]</scope>
    <source>
        <strain evidence="2 3">CBS 14171</strain>
    </source>
</reference>
<feature type="compositionally biased region" description="Low complexity" evidence="1">
    <location>
        <begin position="255"/>
        <end position="274"/>
    </location>
</feature>
<dbReference type="InterPro" id="IPR018608">
    <property type="entry name" value="Gti1/Pac2"/>
</dbReference>
<dbReference type="RefSeq" id="XP_066832403.1">
    <property type="nucleotide sequence ID" value="XM_066975800.1"/>
</dbReference>
<feature type="compositionally biased region" description="Polar residues" evidence="1">
    <location>
        <begin position="1"/>
        <end position="16"/>
    </location>
</feature>
<evidence type="ECO:0000313" key="3">
    <source>
        <dbReference type="Proteomes" id="UP001497383"/>
    </source>
</evidence>
<dbReference type="Proteomes" id="UP001497383">
    <property type="component" value="Chromosome 7"/>
</dbReference>
<feature type="region of interest" description="Disordered" evidence="1">
    <location>
        <begin position="308"/>
        <end position="348"/>
    </location>
</feature>
<feature type="compositionally biased region" description="Polar residues" evidence="1">
    <location>
        <begin position="240"/>
        <end position="254"/>
    </location>
</feature>
<protein>
    <recommendedName>
        <fullName evidence="4">cAMP-independent regulatory protein pac2</fullName>
    </recommendedName>
</protein>
<evidence type="ECO:0000256" key="1">
    <source>
        <dbReference type="SAM" id="MobiDB-lite"/>
    </source>
</evidence>
<feature type="compositionally biased region" description="Low complexity" evidence="1">
    <location>
        <begin position="315"/>
        <end position="348"/>
    </location>
</feature>
<dbReference type="Pfam" id="PF09729">
    <property type="entry name" value="Gti1_Pac2"/>
    <property type="match status" value="1"/>
</dbReference>
<accession>A0ABP0ZVF6</accession>
<dbReference type="EMBL" id="OZ022411">
    <property type="protein sequence ID" value="CAK9441597.1"/>
    <property type="molecule type" value="Genomic_DNA"/>
</dbReference>
<feature type="region of interest" description="Disordered" evidence="1">
    <location>
        <begin position="1"/>
        <end position="21"/>
    </location>
</feature>
<keyword evidence="3" id="KW-1185">Reference proteome</keyword>
<dbReference type="PANTHER" id="PTHR28027:SF1">
    <property type="entry name" value="CAMP INDEPENDENT REGULATORY PROTEIN (AFU_ORTHOLOGUE AFUA_3G09640)"/>
    <property type="match status" value="1"/>
</dbReference>
<feature type="region of interest" description="Disordered" evidence="1">
    <location>
        <begin position="362"/>
        <end position="391"/>
    </location>
</feature>
<feature type="compositionally biased region" description="Low complexity" evidence="1">
    <location>
        <begin position="376"/>
        <end position="391"/>
    </location>
</feature>
<gene>
    <name evidence="2" type="ORF">LODBEIA_P54650</name>
</gene>
<organism evidence="2 3">
    <name type="scientific">Lodderomyces beijingensis</name>
    <dbReference type="NCBI Taxonomy" id="1775926"/>
    <lineage>
        <taxon>Eukaryota</taxon>
        <taxon>Fungi</taxon>
        <taxon>Dikarya</taxon>
        <taxon>Ascomycota</taxon>
        <taxon>Saccharomycotina</taxon>
        <taxon>Pichiomycetes</taxon>
        <taxon>Debaryomycetaceae</taxon>
        <taxon>Candida/Lodderomyces clade</taxon>
        <taxon>Lodderomyces</taxon>
    </lineage>
</organism>
<sequence>MANWPKQYNQSQQTPRSSKDNETAISLAQSDQIISYHGRIKTTQDALLLLEACRQHLIPTINRRLTSFERSKYILPNTIFIWNESTCGMKRWTDGKIWSPSKVHNGNFLIYKELNKFNQKLEENGLIKQSFSLTTKDEQKYHIISYYLNPIFSKAGNSSGTTVENVNMVDGVDGDVQVPSKDAALAHLKLSNDHYPGTMLQSVYNQHFIKNPSSASTTTTPLLRPSSSVASGMRSRSRSHSPVSFNRTPVSLQMSASSHPPSASSVSDLASPSPQLHATHHHHQQQRLAPGPLQQYSIPQFQLSSPFADRRKSLSHQQQQQSQQQQQQQHQNQQLHHQQHQQSQQQQLYVPSQLQLHSPYSDARKSFSQPSMRIAPDQQQQQQQQQQPQQLISPQPFQNDLARNRSNNLSQDMRDYNWPKMNLPLPNNVNHGKTHVASSSVGSCDSQVVDVLNRSWLK</sequence>
<dbReference type="GeneID" id="92210661"/>
<evidence type="ECO:0008006" key="4">
    <source>
        <dbReference type="Google" id="ProtNLM"/>
    </source>
</evidence>
<dbReference type="PANTHER" id="PTHR28027">
    <property type="entry name" value="TRANSCRIPTIONAL REGULATOR MIT1"/>
    <property type="match status" value="1"/>
</dbReference>
<proteinExistence type="predicted"/>
<feature type="region of interest" description="Disordered" evidence="1">
    <location>
        <begin position="214"/>
        <end position="288"/>
    </location>
</feature>
<feature type="compositionally biased region" description="Low complexity" evidence="1">
    <location>
        <begin position="214"/>
        <end position="234"/>
    </location>
</feature>